<dbReference type="SMART" id="SM00275">
    <property type="entry name" value="G_alpha"/>
    <property type="match status" value="1"/>
</dbReference>
<dbReference type="GO" id="GO:0005737">
    <property type="term" value="C:cytoplasm"/>
    <property type="evidence" value="ECO:0000318"/>
    <property type="project" value="GO_Central"/>
</dbReference>
<dbReference type="GO" id="GO:0007188">
    <property type="term" value="P:adenylate cyclase-modulating G protein-coupled receptor signaling pathway"/>
    <property type="evidence" value="ECO:0000318"/>
    <property type="project" value="GO_Central"/>
</dbReference>
<dbReference type="SUPFAM" id="SSF47895">
    <property type="entry name" value="Transducin (alpha subunit), insertion domain"/>
    <property type="match status" value="1"/>
</dbReference>
<keyword evidence="16" id="KW-1185">Reference proteome</keyword>
<sequence length="871" mass="98173">MVSFLRKLRTSSVPSMETEDSFSSNYEYSFAVVYNGPPLDHSIPEIPTFMIDQIPVASIAPSLSHDFNVPVIQPLGKLHHKVKHKHKKTTSDSTVYPNLESHHVVETVTSKVDVNENENVVDDVPTNSDTIESGSGSRSGFSSPSCEICSVSEDEEVVVRAKHVKNPSAVTFRDPESNDMIQTESDEYFDSESVQLKPHAIRPGKKGSCYKCLKGNGLTEKEVCIVCRAKYCRNCVIRAMGSMPEGRKCVGCIGYGIDENKRRNLGKCSRMMKQLLSETIVDQVMKDERFCEANQIPPRLVQVNLNPLNREELMVLLNCKNPPKELKPGSYWYDKASGFWGKEGQAPCDIISPQLNVGGRLQRNASNGNTNITINDREITKNERRILKLAGVPCEGTPNFWVNPDGSYREEGQKKDRGCIWGKAPAKVACAILSLPVPSKSVTLNSEGESAKKPSLHHKSLQKFLLVGCVNSGACTIFKQAKLLYNAPFSENELQNIKFVIQSNLFTYLGILLEGREDFEEECLLENRKRLPSDESSSSAGNSSENVDTTPYSIGPRLKGFSDWLLKCILSGNMDAIFPAAMREYGPMVEDLWRDEAIQATYNRRNELKMLPRSANYFLDRAIEISKIDYEPSDMDILYAEGISLSNSLTSMEFSFPKSSREESLYPEYQHDSSLRYQLIRVHPNILGENCKWLPMFEDTDVILFSVSLTDYDEYIIDSKGVSTNKMLAAKNLFETIIAHPDFKKKKFVLILTKFDLLEEKIEHVPLTRCDWFCEFNPVRSNNNKKCGNNGTMPSLAQSAFQYIAIKFKRLFHSYTERTLFVSLVTGLEPDTIDEALRYGREVIEWEKWDPSIVNDKSEMTSTTNGDASTS</sequence>
<evidence type="ECO:0000313" key="15">
    <source>
        <dbReference type="EnsemblPlants" id="KEH40764"/>
    </source>
</evidence>
<evidence type="ECO:0000256" key="7">
    <source>
        <dbReference type="ARBA" id="ARBA00023134"/>
    </source>
</evidence>
<reference evidence="15" key="3">
    <citation type="submission" date="2015-04" db="UniProtKB">
        <authorList>
            <consortium name="EnsemblPlants"/>
        </authorList>
    </citation>
    <scope>IDENTIFICATION</scope>
    <source>
        <strain evidence="15">cv. Jemalong A17</strain>
    </source>
</reference>
<dbReference type="GO" id="GO:0005525">
    <property type="term" value="F:GTP binding"/>
    <property type="evidence" value="ECO:0007669"/>
    <property type="project" value="UniProtKB-KW"/>
</dbReference>
<keyword evidence="7" id="KW-0342">GTP-binding</keyword>
<dbReference type="Gramene" id="rna1694">
    <property type="protein sequence ID" value="RHN78169.1"/>
    <property type="gene ID" value="gene1694"/>
</dbReference>
<evidence type="ECO:0000256" key="10">
    <source>
        <dbReference type="ARBA" id="ARBA00060880"/>
    </source>
</evidence>
<dbReference type="GO" id="GO:0005834">
    <property type="term" value="C:heterotrimeric G-protein complex"/>
    <property type="evidence" value="ECO:0000318"/>
    <property type="project" value="GO_Central"/>
</dbReference>
<dbReference type="PANTHER" id="PTHR36486:SF4">
    <property type="entry name" value="PH DOMAIN-CONTAINING PROTEIN"/>
    <property type="match status" value="1"/>
</dbReference>
<gene>
    <name evidence="15" type="primary">25482678</name>
    <name evidence="13" type="ordered locus">MTR_1g034300</name>
    <name evidence="14" type="ORF">MtrunA17_Chr1g0162561</name>
</gene>
<dbReference type="InterPro" id="IPR027417">
    <property type="entry name" value="P-loop_NTPase"/>
</dbReference>
<name>A0A072VFF3_MEDTR</name>
<evidence type="ECO:0000313" key="13">
    <source>
        <dbReference type="EMBL" id="KEH40764.1"/>
    </source>
</evidence>
<keyword evidence="3" id="KW-0547">Nucleotide-binding</keyword>
<dbReference type="PRINTS" id="PR00318">
    <property type="entry name" value="GPROTEINA"/>
</dbReference>
<dbReference type="InterPro" id="IPR053057">
    <property type="entry name" value="XLG_GTP-binding"/>
</dbReference>
<reference evidence="14" key="5">
    <citation type="journal article" date="2018" name="Nat. Plants">
        <title>Whole-genome landscape of Medicago truncatula symbiotic genes.</title>
        <authorList>
            <person name="Pecrix Y."/>
            <person name="Gamas P."/>
            <person name="Carrere S."/>
        </authorList>
    </citation>
    <scope>NUCLEOTIDE SEQUENCE</scope>
    <source>
        <tissue evidence="14">Leaves</tissue>
    </source>
</reference>
<dbReference type="SUPFAM" id="SSF52540">
    <property type="entry name" value="P-loop containing nucleoside triphosphate hydrolases"/>
    <property type="match status" value="1"/>
</dbReference>
<keyword evidence="5" id="KW-0862">Zinc</keyword>
<keyword evidence="6" id="KW-0106">Calcium</keyword>
<reference evidence="17" key="4">
    <citation type="journal article" date="2018" name="Nat. Plants">
        <title>Whole-genome landscape of Medicago truncatula symbiotic genes.</title>
        <authorList>
            <person name="Pecrix Y."/>
            <person name="Staton S.E."/>
            <person name="Sallet E."/>
            <person name="Lelandais-Briere C."/>
            <person name="Moreau S."/>
            <person name="Carrere S."/>
            <person name="Blein T."/>
            <person name="Jardinaud M.F."/>
            <person name="Latrasse D."/>
            <person name="Zouine M."/>
            <person name="Zahm M."/>
            <person name="Kreplak J."/>
            <person name="Mayjonade B."/>
            <person name="Satge C."/>
            <person name="Perez M."/>
            <person name="Cauet S."/>
            <person name="Marande W."/>
            <person name="Chantry-Darmon C."/>
            <person name="Lopez-Roques C."/>
            <person name="Bouchez O."/>
            <person name="Berard A."/>
            <person name="Debelle F."/>
            <person name="Munos S."/>
            <person name="Bendahmane A."/>
            <person name="Berges H."/>
            <person name="Niebel A."/>
            <person name="Buitink J."/>
            <person name="Frugier F."/>
            <person name="Benhamed M."/>
            <person name="Crespi M."/>
            <person name="Gouzy J."/>
            <person name="Gamas P."/>
        </authorList>
    </citation>
    <scope>NUCLEOTIDE SEQUENCE [LARGE SCALE GENOMIC DNA]</scope>
    <source>
        <strain evidence="17">cv. Jemalong A17</strain>
    </source>
</reference>
<evidence type="ECO:0000256" key="2">
    <source>
        <dbReference type="ARBA" id="ARBA00022723"/>
    </source>
</evidence>
<keyword evidence="9" id="KW-0539">Nucleus</keyword>
<feature type="region of interest" description="Disordered" evidence="12">
    <location>
        <begin position="530"/>
        <end position="549"/>
    </location>
</feature>
<dbReference type="PANTHER" id="PTHR36486">
    <property type="entry name" value="OS01G0977800 PROTEIN"/>
    <property type="match status" value="1"/>
</dbReference>
<evidence type="ECO:0000256" key="9">
    <source>
        <dbReference type="ARBA" id="ARBA00023242"/>
    </source>
</evidence>
<proteinExistence type="inferred from homology"/>
<dbReference type="FunFam" id="1.10.400.10:FF:000005">
    <property type="entry name" value="Extra-large guanine nucleotide-binding protein 3"/>
    <property type="match status" value="1"/>
</dbReference>
<feature type="binding site" evidence="11">
    <location>
        <position position="646"/>
    </location>
    <ligand>
        <name>Mg(2+)</name>
        <dbReference type="ChEBI" id="CHEBI:18420"/>
    </ligand>
</feature>
<protein>
    <submittedName>
        <fullName evidence="13">Extra-large GTP-binding protein</fullName>
    </submittedName>
    <submittedName>
        <fullName evidence="14">Putative guanine nucleotide binding protein (G-protein), alpha subunit</fullName>
    </submittedName>
</protein>
<evidence type="ECO:0000256" key="5">
    <source>
        <dbReference type="ARBA" id="ARBA00022833"/>
    </source>
</evidence>
<dbReference type="Proteomes" id="UP000265566">
    <property type="component" value="Chromosome 1"/>
</dbReference>
<dbReference type="OrthoDB" id="5817230at2759"/>
<evidence type="ECO:0000313" key="16">
    <source>
        <dbReference type="Proteomes" id="UP000002051"/>
    </source>
</evidence>
<comment type="similarity">
    <text evidence="10">Belongs to the G-alpha family. XLG subfamily.</text>
</comment>
<comment type="subcellular location">
    <subcellularLocation>
        <location evidence="1">Nucleus</location>
    </subcellularLocation>
</comment>
<dbReference type="GO" id="GO:0001664">
    <property type="term" value="F:G protein-coupled receptor binding"/>
    <property type="evidence" value="ECO:0000318"/>
    <property type="project" value="GO_Central"/>
</dbReference>
<dbReference type="PaxDb" id="3880-AES83364"/>
<keyword evidence="4" id="KW-0863">Zinc-finger</keyword>
<keyword evidence="2 11" id="KW-0479">Metal-binding</keyword>
<evidence type="ECO:0000256" key="4">
    <source>
        <dbReference type="ARBA" id="ARBA00022771"/>
    </source>
</evidence>
<evidence type="ECO:0000313" key="17">
    <source>
        <dbReference type="Proteomes" id="UP000265566"/>
    </source>
</evidence>
<feature type="compositionally biased region" description="Low complexity" evidence="12">
    <location>
        <begin position="534"/>
        <end position="544"/>
    </location>
</feature>
<keyword evidence="8" id="KW-0807">Transducer</keyword>
<dbReference type="GO" id="GO:0005634">
    <property type="term" value="C:nucleus"/>
    <property type="evidence" value="ECO:0007669"/>
    <property type="project" value="UniProtKB-SubCell"/>
</dbReference>
<dbReference type="ExpressionAtlas" id="A0A072VFF3">
    <property type="expression patterns" value="differential"/>
</dbReference>
<evidence type="ECO:0000256" key="12">
    <source>
        <dbReference type="SAM" id="MobiDB-lite"/>
    </source>
</evidence>
<dbReference type="GO" id="GO:0003924">
    <property type="term" value="F:GTPase activity"/>
    <property type="evidence" value="ECO:0000318"/>
    <property type="project" value="GO_Central"/>
</dbReference>
<feature type="region of interest" description="Disordered" evidence="12">
    <location>
        <begin position="120"/>
        <end position="139"/>
    </location>
</feature>
<reference evidence="13 16" key="2">
    <citation type="journal article" date="2014" name="BMC Genomics">
        <title>An improved genome release (version Mt4.0) for the model legume Medicago truncatula.</title>
        <authorList>
            <person name="Tang H."/>
            <person name="Krishnakumar V."/>
            <person name="Bidwell S."/>
            <person name="Rosen B."/>
            <person name="Chan A."/>
            <person name="Zhou S."/>
            <person name="Gentzbittel L."/>
            <person name="Childs K.L."/>
            <person name="Yandell M."/>
            <person name="Gundlach H."/>
            <person name="Mayer K.F."/>
            <person name="Schwartz D.C."/>
            <person name="Town C.D."/>
        </authorList>
    </citation>
    <scope>GENOME REANNOTATION</scope>
    <source>
        <strain evidence="13">A17</strain>
        <strain evidence="15 16">cv. Jemalong A17</strain>
    </source>
</reference>
<dbReference type="InterPro" id="IPR001019">
    <property type="entry name" value="Gprotein_alpha_su"/>
</dbReference>
<keyword evidence="11" id="KW-0460">Magnesium</keyword>
<dbReference type="PROSITE" id="PS51882">
    <property type="entry name" value="G_ALPHA"/>
    <property type="match status" value="1"/>
</dbReference>
<dbReference type="InterPro" id="IPR011025">
    <property type="entry name" value="GproteinA_insert"/>
</dbReference>
<evidence type="ECO:0000256" key="8">
    <source>
        <dbReference type="ARBA" id="ARBA00023224"/>
    </source>
</evidence>
<dbReference type="Gene3D" id="1.10.400.10">
    <property type="entry name" value="GI Alpha 1, domain 2-like"/>
    <property type="match status" value="1"/>
</dbReference>
<dbReference type="GO" id="GO:0031683">
    <property type="term" value="F:G-protein beta/gamma-subunit complex binding"/>
    <property type="evidence" value="ECO:0000318"/>
    <property type="project" value="GO_Central"/>
</dbReference>
<dbReference type="EnsemblPlants" id="KEH40764">
    <property type="protein sequence ID" value="KEH40764"/>
    <property type="gene ID" value="MTR_1g034300"/>
</dbReference>
<accession>A0A072VFF3</accession>
<evidence type="ECO:0000313" key="14">
    <source>
        <dbReference type="EMBL" id="RHN78169.1"/>
    </source>
</evidence>
<dbReference type="GO" id="GO:0008270">
    <property type="term" value="F:zinc ion binding"/>
    <property type="evidence" value="ECO:0007669"/>
    <property type="project" value="UniProtKB-KW"/>
</dbReference>
<dbReference type="EMBL" id="PSQE01000001">
    <property type="protein sequence ID" value="RHN78169.1"/>
    <property type="molecule type" value="Genomic_DNA"/>
</dbReference>
<dbReference type="Pfam" id="PF00503">
    <property type="entry name" value="G-alpha"/>
    <property type="match status" value="1"/>
</dbReference>
<evidence type="ECO:0000256" key="1">
    <source>
        <dbReference type="ARBA" id="ARBA00004123"/>
    </source>
</evidence>
<dbReference type="Gene3D" id="3.40.50.300">
    <property type="entry name" value="P-loop containing nucleotide triphosphate hydrolases"/>
    <property type="match status" value="1"/>
</dbReference>
<dbReference type="FunFam" id="3.40.50.300:FF:000692">
    <property type="entry name" value="Guanine nucleotide-binding protein subunit alpha"/>
    <property type="match status" value="1"/>
</dbReference>
<dbReference type="EMBL" id="CM001217">
    <property type="protein sequence ID" value="KEH40764.1"/>
    <property type="molecule type" value="Genomic_DNA"/>
</dbReference>
<reference evidence="13 16" key="1">
    <citation type="journal article" date="2011" name="Nature">
        <title>The Medicago genome provides insight into the evolution of rhizobial symbioses.</title>
        <authorList>
            <person name="Young N.D."/>
            <person name="Debelle F."/>
            <person name="Oldroyd G.E."/>
            <person name="Geurts R."/>
            <person name="Cannon S.B."/>
            <person name="Udvardi M.K."/>
            <person name="Benedito V.A."/>
            <person name="Mayer K.F."/>
            <person name="Gouzy J."/>
            <person name="Schoof H."/>
            <person name="Van de Peer Y."/>
            <person name="Proost S."/>
            <person name="Cook D.R."/>
            <person name="Meyers B.C."/>
            <person name="Spannagl M."/>
            <person name="Cheung F."/>
            <person name="De Mita S."/>
            <person name="Krishnakumar V."/>
            <person name="Gundlach H."/>
            <person name="Zhou S."/>
            <person name="Mudge J."/>
            <person name="Bharti A.K."/>
            <person name="Murray J.D."/>
            <person name="Naoumkina M.A."/>
            <person name="Rosen B."/>
            <person name="Silverstein K.A."/>
            <person name="Tang H."/>
            <person name="Rombauts S."/>
            <person name="Zhao P.X."/>
            <person name="Zhou P."/>
            <person name="Barbe V."/>
            <person name="Bardou P."/>
            <person name="Bechner M."/>
            <person name="Bellec A."/>
            <person name="Berger A."/>
            <person name="Berges H."/>
            <person name="Bidwell S."/>
            <person name="Bisseling T."/>
            <person name="Choisne N."/>
            <person name="Couloux A."/>
            <person name="Denny R."/>
            <person name="Deshpande S."/>
            <person name="Dai X."/>
            <person name="Doyle J.J."/>
            <person name="Dudez A.M."/>
            <person name="Farmer A.D."/>
            <person name="Fouteau S."/>
            <person name="Franken C."/>
            <person name="Gibelin C."/>
            <person name="Gish J."/>
            <person name="Goldstein S."/>
            <person name="Gonzalez A.J."/>
            <person name="Green P.J."/>
            <person name="Hallab A."/>
            <person name="Hartog M."/>
            <person name="Hua A."/>
            <person name="Humphray S.J."/>
            <person name="Jeong D.H."/>
            <person name="Jing Y."/>
            <person name="Jocker A."/>
            <person name="Kenton S.M."/>
            <person name="Kim D.J."/>
            <person name="Klee K."/>
            <person name="Lai H."/>
            <person name="Lang C."/>
            <person name="Lin S."/>
            <person name="Macmil S.L."/>
            <person name="Magdelenat G."/>
            <person name="Matthews L."/>
            <person name="McCorrison J."/>
            <person name="Monaghan E.L."/>
            <person name="Mun J.H."/>
            <person name="Najar F.Z."/>
            <person name="Nicholson C."/>
            <person name="Noirot C."/>
            <person name="O'Bleness M."/>
            <person name="Paule C.R."/>
            <person name="Poulain J."/>
            <person name="Prion F."/>
            <person name="Qin B."/>
            <person name="Qu C."/>
            <person name="Retzel E.F."/>
            <person name="Riddle C."/>
            <person name="Sallet E."/>
            <person name="Samain S."/>
            <person name="Samson N."/>
            <person name="Sanders I."/>
            <person name="Saurat O."/>
            <person name="Scarpelli C."/>
            <person name="Schiex T."/>
            <person name="Segurens B."/>
            <person name="Severin A.J."/>
            <person name="Sherrier D.J."/>
            <person name="Shi R."/>
            <person name="Sims S."/>
            <person name="Singer S.R."/>
            <person name="Sinharoy S."/>
            <person name="Sterck L."/>
            <person name="Viollet A."/>
            <person name="Wang B.B."/>
            <person name="Wang K."/>
            <person name="Wang M."/>
            <person name="Wang X."/>
            <person name="Warfsmann J."/>
            <person name="Weissenbach J."/>
            <person name="White D.D."/>
            <person name="White J.D."/>
            <person name="Wiley G.B."/>
            <person name="Wincker P."/>
            <person name="Xing Y."/>
            <person name="Yang L."/>
            <person name="Yao Z."/>
            <person name="Ying F."/>
            <person name="Zhai J."/>
            <person name="Zhou L."/>
            <person name="Zuber A."/>
            <person name="Denarie J."/>
            <person name="Dixon R.A."/>
            <person name="May G.D."/>
            <person name="Schwartz D.C."/>
            <person name="Rogers J."/>
            <person name="Quetier F."/>
            <person name="Town C.D."/>
            <person name="Roe B.A."/>
        </authorList>
    </citation>
    <scope>NUCLEOTIDE SEQUENCE [LARGE SCALE GENOMIC DNA]</scope>
    <source>
        <strain evidence="13">A17</strain>
        <strain evidence="15 16">cv. Jemalong A17</strain>
    </source>
</reference>
<dbReference type="AlphaFoldDB" id="A0A072VFF3"/>
<dbReference type="eggNOG" id="KOG0082">
    <property type="taxonomic scope" value="Eukaryota"/>
</dbReference>
<evidence type="ECO:0000256" key="3">
    <source>
        <dbReference type="ARBA" id="ARBA00022741"/>
    </source>
</evidence>
<dbReference type="STRING" id="3880.A0A072VFF3"/>
<organism evidence="13 16">
    <name type="scientific">Medicago truncatula</name>
    <name type="common">Barrel medic</name>
    <name type="synonym">Medicago tribuloides</name>
    <dbReference type="NCBI Taxonomy" id="3880"/>
    <lineage>
        <taxon>Eukaryota</taxon>
        <taxon>Viridiplantae</taxon>
        <taxon>Streptophyta</taxon>
        <taxon>Embryophyta</taxon>
        <taxon>Tracheophyta</taxon>
        <taxon>Spermatophyta</taxon>
        <taxon>Magnoliopsida</taxon>
        <taxon>eudicotyledons</taxon>
        <taxon>Gunneridae</taxon>
        <taxon>Pentapetalae</taxon>
        <taxon>rosids</taxon>
        <taxon>fabids</taxon>
        <taxon>Fabales</taxon>
        <taxon>Fabaceae</taxon>
        <taxon>Papilionoideae</taxon>
        <taxon>50 kb inversion clade</taxon>
        <taxon>NPAAA clade</taxon>
        <taxon>Hologalegina</taxon>
        <taxon>IRL clade</taxon>
        <taxon>Trifolieae</taxon>
        <taxon>Medicago</taxon>
    </lineage>
</organism>
<evidence type="ECO:0000256" key="11">
    <source>
        <dbReference type="PIRSR" id="PIRSR601019-2"/>
    </source>
</evidence>
<dbReference type="Proteomes" id="UP000002051">
    <property type="component" value="Unassembled WGS sequence"/>
</dbReference>
<evidence type="ECO:0000256" key="6">
    <source>
        <dbReference type="ARBA" id="ARBA00022837"/>
    </source>
</evidence>